<evidence type="ECO:0000313" key="2">
    <source>
        <dbReference type="EMBL" id="GBP91124.1"/>
    </source>
</evidence>
<dbReference type="GO" id="GO:0003964">
    <property type="term" value="F:RNA-directed DNA polymerase activity"/>
    <property type="evidence" value="ECO:0007669"/>
    <property type="project" value="UniProtKB-KW"/>
</dbReference>
<feature type="compositionally biased region" description="Basic residues" evidence="1">
    <location>
        <begin position="49"/>
        <end position="63"/>
    </location>
</feature>
<dbReference type="STRING" id="151549.A0A4C1ZVI9"/>
<dbReference type="AlphaFoldDB" id="A0A4C1ZVI9"/>
<evidence type="ECO:0000256" key="1">
    <source>
        <dbReference type="SAM" id="MobiDB-lite"/>
    </source>
</evidence>
<name>A0A4C1ZVI9_EUMVA</name>
<sequence length="374" mass="42618">MISVYPLTTPLDPRLSRESFKFGPLKWGHHHWTVGVVSPTRRRPDMRQHKSSVPHLHPQKKGCGRSANERSRHNAAAHKSTAPPRIRKGLRKIYGGGTLGYEKGIRQVSALLSTTSYPPHADTSRSTAGQLRIELYALYTGDIPLLRGHRENWEDDVMLALYSDDSAHFASSRKADLAAKRIQRVFDLLPELLNTWRMAVNVSKTAALSTGSQRILLDQLRLRGQAVEWKTCVRYLGRSLRLVHIDRSLRMVPQVNYVIQMSRAARAKLRPILASKLSIKIKLAIYKYYIHFRLTYVAPSLYTLCTELQRQRLQALQNIVLHMIAGAGWYVKNDMIARDLKVETLEDFVKMLARRAFNRADAGPYTSLHNLAPQ</sequence>
<protein>
    <submittedName>
        <fullName evidence="2">RNA-directed DNA polymerase from mobile element jockey</fullName>
    </submittedName>
</protein>
<dbReference type="OrthoDB" id="412981at2759"/>
<keyword evidence="2" id="KW-0548">Nucleotidyltransferase</keyword>
<proteinExistence type="predicted"/>
<keyword evidence="2" id="KW-0808">Transferase</keyword>
<organism evidence="2 3">
    <name type="scientific">Eumeta variegata</name>
    <name type="common">Bagworm moth</name>
    <name type="synonym">Eumeta japonica</name>
    <dbReference type="NCBI Taxonomy" id="151549"/>
    <lineage>
        <taxon>Eukaryota</taxon>
        <taxon>Metazoa</taxon>
        <taxon>Ecdysozoa</taxon>
        <taxon>Arthropoda</taxon>
        <taxon>Hexapoda</taxon>
        <taxon>Insecta</taxon>
        <taxon>Pterygota</taxon>
        <taxon>Neoptera</taxon>
        <taxon>Endopterygota</taxon>
        <taxon>Lepidoptera</taxon>
        <taxon>Glossata</taxon>
        <taxon>Ditrysia</taxon>
        <taxon>Tineoidea</taxon>
        <taxon>Psychidae</taxon>
        <taxon>Oiketicinae</taxon>
        <taxon>Eumeta</taxon>
    </lineage>
</organism>
<gene>
    <name evidence="2" type="primary">pol</name>
    <name evidence="2" type="ORF">EVAR_49595_1</name>
</gene>
<accession>A0A4C1ZVI9</accession>
<reference evidence="2 3" key="1">
    <citation type="journal article" date="2019" name="Commun. Biol.">
        <title>The bagworm genome reveals a unique fibroin gene that provides high tensile strength.</title>
        <authorList>
            <person name="Kono N."/>
            <person name="Nakamura H."/>
            <person name="Ohtoshi R."/>
            <person name="Tomita M."/>
            <person name="Numata K."/>
            <person name="Arakawa K."/>
        </authorList>
    </citation>
    <scope>NUCLEOTIDE SEQUENCE [LARGE SCALE GENOMIC DNA]</scope>
</reference>
<dbReference type="EMBL" id="BGZK01002143">
    <property type="protein sequence ID" value="GBP91124.1"/>
    <property type="molecule type" value="Genomic_DNA"/>
</dbReference>
<dbReference type="Proteomes" id="UP000299102">
    <property type="component" value="Unassembled WGS sequence"/>
</dbReference>
<comment type="caution">
    <text evidence="2">The sequence shown here is derived from an EMBL/GenBank/DDBJ whole genome shotgun (WGS) entry which is preliminary data.</text>
</comment>
<keyword evidence="3" id="KW-1185">Reference proteome</keyword>
<evidence type="ECO:0000313" key="3">
    <source>
        <dbReference type="Proteomes" id="UP000299102"/>
    </source>
</evidence>
<keyword evidence="2" id="KW-0695">RNA-directed DNA polymerase</keyword>
<feature type="region of interest" description="Disordered" evidence="1">
    <location>
        <begin position="38"/>
        <end position="89"/>
    </location>
</feature>